<dbReference type="Gene3D" id="3.90.226.10">
    <property type="entry name" value="2-enoyl-CoA Hydratase, Chain A, domain 1"/>
    <property type="match status" value="1"/>
</dbReference>
<accession>A0A5K7YWP2</accession>
<evidence type="ECO:0000313" key="10">
    <source>
        <dbReference type="Proteomes" id="UP000427769"/>
    </source>
</evidence>
<dbReference type="InterPro" id="IPR056739">
    <property type="entry name" value="NfeD_membrane"/>
</dbReference>
<keyword evidence="2 5" id="KW-0812">Transmembrane</keyword>
<keyword evidence="3 5" id="KW-1133">Transmembrane helix</keyword>
<dbReference type="PANTHER" id="PTHR33507">
    <property type="entry name" value="INNER MEMBRANE PROTEIN YBBJ"/>
    <property type="match status" value="1"/>
</dbReference>
<dbReference type="CDD" id="cd07020">
    <property type="entry name" value="Clp_protease_NfeD_1"/>
    <property type="match status" value="1"/>
</dbReference>
<dbReference type="Gene3D" id="2.40.50.140">
    <property type="entry name" value="Nucleic acid-binding proteins"/>
    <property type="match status" value="1"/>
</dbReference>
<evidence type="ECO:0000259" key="8">
    <source>
        <dbReference type="Pfam" id="PF25145"/>
    </source>
</evidence>
<dbReference type="KEGG" id="dwd:DSCW_01670"/>
<evidence type="ECO:0000256" key="2">
    <source>
        <dbReference type="ARBA" id="ARBA00022692"/>
    </source>
</evidence>
<dbReference type="GO" id="GO:0016020">
    <property type="term" value="C:membrane"/>
    <property type="evidence" value="ECO:0007669"/>
    <property type="project" value="UniProtKB-SubCell"/>
</dbReference>
<dbReference type="EMBL" id="AP021875">
    <property type="protein sequence ID" value="BBO72750.1"/>
    <property type="molecule type" value="Genomic_DNA"/>
</dbReference>
<gene>
    <name evidence="9" type="ORF">DSCW_01670</name>
</gene>
<dbReference type="PANTHER" id="PTHR33507:SF4">
    <property type="entry name" value="NODULATION COMPETITIVENESS PROTEIN NFED"/>
    <property type="match status" value="1"/>
</dbReference>
<feature type="transmembrane region" description="Helical" evidence="5">
    <location>
        <begin position="288"/>
        <end position="305"/>
    </location>
</feature>
<dbReference type="Pfam" id="PF01957">
    <property type="entry name" value="NfeD"/>
    <property type="match status" value="1"/>
</dbReference>
<dbReference type="InterPro" id="IPR012340">
    <property type="entry name" value="NA-bd_OB-fold"/>
</dbReference>
<organism evidence="9 10">
    <name type="scientific">Desulfosarcina widdelii</name>
    <dbReference type="NCBI Taxonomy" id="947919"/>
    <lineage>
        <taxon>Bacteria</taxon>
        <taxon>Pseudomonadati</taxon>
        <taxon>Thermodesulfobacteriota</taxon>
        <taxon>Desulfobacteria</taxon>
        <taxon>Desulfobacterales</taxon>
        <taxon>Desulfosarcinaceae</taxon>
        <taxon>Desulfosarcina</taxon>
    </lineage>
</organism>
<dbReference type="SUPFAM" id="SSF52096">
    <property type="entry name" value="ClpP/crotonase"/>
    <property type="match status" value="1"/>
</dbReference>
<keyword evidence="9" id="KW-0378">Hydrolase</keyword>
<dbReference type="AlphaFoldDB" id="A0A5K7YWP2"/>
<feature type="domain" description="NfeD integral membrane" evidence="7">
    <location>
        <begin position="243"/>
        <end position="360"/>
    </location>
</feature>
<dbReference type="SUPFAM" id="SSF141322">
    <property type="entry name" value="NfeD domain-like"/>
    <property type="match status" value="1"/>
</dbReference>
<feature type="domain" description="NfeD-like C-terminal" evidence="6">
    <location>
        <begin position="378"/>
        <end position="431"/>
    </location>
</feature>
<protein>
    <submittedName>
        <fullName evidence="9">Serine protease</fullName>
    </submittedName>
</protein>
<evidence type="ECO:0000259" key="7">
    <source>
        <dbReference type="Pfam" id="PF24961"/>
    </source>
</evidence>
<feature type="domain" description="NfeD1b N-terminal" evidence="8">
    <location>
        <begin position="35"/>
        <end position="198"/>
    </location>
</feature>
<proteinExistence type="predicted"/>
<reference evidence="9 10" key="1">
    <citation type="submission" date="2019-11" db="EMBL/GenBank/DDBJ databases">
        <title>Comparative genomics of hydrocarbon-degrading Desulfosarcina strains.</title>
        <authorList>
            <person name="Watanabe M."/>
            <person name="Kojima H."/>
            <person name="Fukui M."/>
        </authorList>
    </citation>
    <scope>NUCLEOTIDE SEQUENCE [LARGE SCALE GENOMIC DNA]</scope>
    <source>
        <strain evidence="9 10">PP31</strain>
    </source>
</reference>
<dbReference type="GO" id="GO:0008233">
    <property type="term" value="F:peptidase activity"/>
    <property type="evidence" value="ECO:0007669"/>
    <property type="project" value="UniProtKB-KW"/>
</dbReference>
<dbReference type="OrthoDB" id="5289056at2"/>
<name>A0A5K7YWP2_9BACT</name>
<evidence type="ECO:0000256" key="1">
    <source>
        <dbReference type="ARBA" id="ARBA00004141"/>
    </source>
</evidence>
<sequence>MNKSILIALPLIAILSGVLLGPPFVNPATAGSAPVYLVRLTGAVSPANADFLESAIRQANAGGAGCLIVMLDTPGGLAESMRRMVMAIYASNIPVVVYVSPSGARAASAGVMITMAADVAAMAPGTHIGAAHPVNAGGKDLDKTMSEKVINDMVAFIKSIAEKRGRNIQWAEKAVRESVSITETEALENKTIDLVARDVDALIDLIDGLEIAGKGRIDIDKAQRVFIDESLRTRVLKALSDPNIAYILMMIGLAGLYFELSHPGVVLPGVVGSIALILAFYSFQTLPVNIAGVLLIVLALIFFIMEMKIASYGLLSVAGVVSLLLGSVMLFDRGIDGQPGISWSVLMPTLVLVSGFFVGVAGLVFRSRRCPPMTGDSGLIGKTGVVKTALDPMGRIQVHGELWFARSRTPVAVGQTVRVVAVDGLTLEVEPDAPE</sequence>
<dbReference type="Pfam" id="PF24961">
    <property type="entry name" value="NfeD_membrane"/>
    <property type="match status" value="1"/>
</dbReference>
<dbReference type="RefSeq" id="WP_155301927.1">
    <property type="nucleotide sequence ID" value="NZ_AP021875.1"/>
</dbReference>
<evidence type="ECO:0000259" key="6">
    <source>
        <dbReference type="Pfam" id="PF01957"/>
    </source>
</evidence>
<dbReference type="GO" id="GO:0006508">
    <property type="term" value="P:proteolysis"/>
    <property type="evidence" value="ECO:0007669"/>
    <property type="project" value="UniProtKB-KW"/>
</dbReference>
<feature type="transmembrane region" description="Helical" evidence="5">
    <location>
        <begin position="343"/>
        <end position="365"/>
    </location>
</feature>
<comment type="subcellular location">
    <subcellularLocation>
        <location evidence="1">Membrane</location>
        <topology evidence="1">Multi-pass membrane protein</topology>
    </subcellularLocation>
</comment>
<evidence type="ECO:0000313" key="9">
    <source>
        <dbReference type="EMBL" id="BBO72750.1"/>
    </source>
</evidence>
<keyword evidence="9" id="KW-0645">Protease</keyword>
<dbReference type="InterPro" id="IPR056738">
    <property type="entry name" value="NfeD1b_N"/>
</dbReference>
<dbReference type="Pfam" id="PF25145">
    <property type="entry name" value="NfeD1b_N"/>
    <property type="match status" value="1"/>
</dbReference>
<evidence type="ECO:0000256" key="4">
    <source>
        <dbReference type="ARBA" id="ARBA00023136"/>
    </source>
</evidence>
<dbReference type="InterPro" id="IPR029045">
    <property type="entry name" value="ClpP/crotonase-like_dom_sf"/>
</dbReference>
<dbReference type="InterPro" id="IPR002810">
    <property type="entry name" value="NfeD-like_C"/>
</dbReference>
<evidence type="ECO:0000256" key="5">
    <source>
        <dbReference type="SAM" id="Phobius"/>
    </source>
</evidence>
<keyword evidence="10" id="KW-1185">Reference proteome</keyword>
<dbReference type="InterPro" id="IPR052165">
    <property type="entry name" value="Membrane_assoc_protease"/>
</dbReference>
<evidence type="ECO:0000256" key="3">
    <source>
        <dbReference type="ARBA" id="ARBA00022989"/>
    </source>
</evidence>
<keyword evidence="4 5" id="KW-0472">Membrane</keyword>
<dbReference type="Proteomes" id="UP000427769">
    <property type="component" value="Chromosome"/>
</dbReference>
<feature type="transmembrane region" description="Helical" evidence="5">
    <location>
        <begin position="243"/>
        <end position="260"/>
    </location>
</feature>
<feature type="transmembrane region" description="Helical" evidence="5">
    <location>
        <begin position="312"/>
        <end position="331"/>
    </location>
</feature>